<dbReference type="SUPFAM" id="SSF52151">
    <property type="entry name" value="FabD/lysophospholipase-like"/>
    <property type="match status" value="1"/>
</dbReference>
<dbReference type="PROSITE" id="PS00455">
    <property type="entry name" value="AMP_BINDING"/>
    <property type="match status" value="1"/>
</dbReference>
<dbReference type="GO" id="GO:0004312">
    <property type="term" value="F:fatty acid synthase activity"/>
    <property type="evidence" value="ECO:0007669"/>
    <property type="project" value="TreeGrafter"/>
</dbReference>
<evidence type="ECO:0000256" key="1">
    <source>
        <dbReference type="ARBA" id="ARBA00022450"/>
    </source>
</evidence>
<dbReference type="Pfam" id="PF00698">
    <property type="entry name" value="Acyl_transf_1"/>
    <property type="match status" value="1"/>
</dbReference>
<dbReference type="PROSITE" id="PS00012">
    <property type="entry name" value="PHOSPHOPANTETHEINE"/>
    <property type="match status" value="1"/>
</dbReference>
<dbReference type="InterPro" id="IPR001242">
    <property type="entry name" value="Condensation_dom"/>
</dbReference>
<keyword evidence="1" id="KW-0596">Phosphopantetheine</keyword>
<keyword evidence="8" id="KW-0511">Multifunctional enzyme</keyword>
<protein>
    <submittedName>
        <fullName evidence="14">Uncharacterized protein</fullName>
    </submittedName>
</protein>
<feature type="domain" description="Carrier" evidence="11">
    <location>
        <begin position="3697"/>
        <end position="3780"/>
    </location>
</feature>
<evidence type="ECO:0000256" key="4">
    <source>
        <dbReference type="ARBA" id="ARBA00022603"/>
    </source>
</evidence>
<evidence type="ECO:0000256" key="2">
    <source>
        <dbReference type="ARBA" id="ARBA00022553"/>
    </source>
</evidence>
<dbReference type="PROSITE" id="PS52004">
    <property type="entry name" value="KS3_2"/>
    <property type="match status" value="1"/>
</dbReference>
<comment type="caution">
    <text evidence="14">The sequence shown here is derived from an EMBL/GenBank/DDBJ whole genome shotgun (WGS) entry which is preliminary data.</text>
</comment>
<keyword evidence="15" id="KW-1185">Reference proteome</keyword>
<feature type="active site" description="Proton donor; for dehydratase activity" evidence="9">
    <location>
        <position position="1196"/>
    </location>
</feature>
<dbReference type="InterPro" id="IPR045851">
    <property type="entry name" value="AMP-bd_C_sf"/>
</dbReference>
<dbReference type="Pfam" id="PF07993">
    <property type="entry name" value="NAD_binding_4"/>
    <property type="match status" value="1"/>
</dbReference>
<evidence type="ECO:0000256" key="7">
    <source>
        <dbReference type="ARBA" id="ARBA00023002"/>
    </source>
</evidence>
<proteinExistence type="predicted"/>
<dbReference type="InterPro" id="IPR049900">
    <property type="entry name" value="PKS_mFAS_DH"/>
</dbReference>
<dbReference type="Gene3D" id="3.10.129.110">
    <property type="entry name" value="Polyketide synthase dehydratase"/>
    <property type="match status" value="1"/>
</dbReference>
<feature type="region of interest" description="Disordered" evidence="10">
    <location>
        <begin position="2554"/>
        <end position="2636"/>
    </location>
</feature>
<dbReference type="InterPro" id="IPR016035">
    <property type="entry name" value="Acyl_Trfase/lysoPLipase"/>
</dbReference>
<dbReference type="SUPFAM" id="SSF47336">
    <property type="entry name" value="ACP-like"/>
    <property type="match status" value="2"/>
</dbReference>
<evidence type="ECO:0000256" key="5">
    <source>
        <dbReference type="ARBA" id="ARBA00022679"/>
    </source>
</evidence>
<dbReference type="GO" id="GO:0032259">
    <property type="term" value="P:methylation"/>
    <property type="evidence" value="ECO:0007669"/>
    <property type="project" value="UniProtKB-KW"/>
</dbReference>
<dbReference type="Gene3D" id="3.40.47.10">
    <property type="match status" value="1"/>
</dbReference>
<dbReference type="SMART" id="SM00827">
    <property type="entry name" value="PKS_AT"/>
    <property type="match status" value="1"/>
</dbReference>
<feature type="region of interest" description="C-terminal hotdog fold" evidence="9">
    <location>
        <begin position="1132"/>
        <end position="1292"/>
    </location>
</feature>
<dbReference type="SUPFAM" id="SSF55048">
    <property type="entry name" value="Probable ACP-binding domain of malonyl-CoA ACP transacylase"/>
    <property type="match status" value="1"/>
</dbReference>
<dbReference type="GO" id="GO:0008168">
    <property type="term" value="F:methyltransferase activity"/>
    <property type="evidence" value="ECO:0007669"/>
    <property type="project" value="UniProtKB-KW"/>
</dbReference>
<dbReference type="EMBL" id="JAQQWP010000004">
    <property type="protein sequence ID" value="KAK8120890.1"/>
    <property type="molecule type" value="Genomic_DNA"/>
</dbReference>
<dbReference type="Gene3D" id="3.40.366.10">
    <property type="entry name" value="Malonyl-Coenzyme A Acyl Carrier Protein, domain 2"/>
    <property type="match status" value="1"/>
</dbReference>
<dbReference type="Pfam" id="PF14765">
    <property type="entry name" value="PS-DH"/>
    <property type="match status" value="1"/>
</dbReference>
<keyword evidence="4" id="KW-0489">Methyltransferase</keyword>
<dbReference type="InterPro" id="IPR032821">
    <property type="entry name" value="PKS_assoc"/>
</dbReference>
<dbReference type="InterPro" id="IPR013968">
    <property type="entry name" value="PKS_KR"/>
</dbReference>
<feature type="domain" description="Ketosynthase family 3 (KS3)" evidence="12">
    <location>
        <begin position="5"/>
        <end position="461"/>
    </location>
</feature>
<dbReference type="Gene3D" id="3.30.559.10">
    <property type="entry name" value="Chloramphenicol acetyltransferase-like domain"/>
    <property type="match status" value="1"/>
</dbReference>
<dbReference type="Pfam" id="PF16197">
    <property type="entry name" value="KAsynt_C_assoc"/>
    <property type="match status" value="1"/>
</dbReference>
<dbReference type="InterPro" id="IPR020845">
    <property type="entry name" value="AMP-binding_CS"/>
</dbReference>
<dbReference type="Pfam" id="PF00109">
    <property type="entry name" value="ketoacyl-synt"/>
    <property type="match status" value="1"/>
</dbReference>
<dbReference type="SMART" id="SM00826">
    <property type="entry name" value="PKS_DH"/>
    <property type="match status" value="1"/>
</dbReference>
<evidence type="ECO:0000313" key="15">
    <source>
        <dbReference type="Proteomes" id="UP001392437"/>
    </source>
</evidence>
<dbReference type="InterPro" id="IPR020841">
    <property type="entry name" value="PKS_Beta-ketoAc_synthase_dom"/>
</dbReference>
<dbReference type="SUPFAM" id="SSF56801">
    <property type="entry name" value="Acetyl-CoA synthetase-like"/>
    <property type="match status" value="1"/>
</dbReference>
<dbReference type="InterPro" id="IPR023213">
    <property type="entry name" value="CAT-like_dom_sf"/>
</dbReference>
<dbReference type="SUPFAM" id="SSF51735">
    <property type="entry name" value="NAD(P)-binding Rossmann-fold domains"/>
    <property type="match status" value="2"/>
</dbReference>
<keyword evidence="2" id="KW-0597">Phosphoprotein</keyword>
<dbReference type="SUPFAM" id="SSF53335">
    <property type="entry name" value="S-adenosyl-L-methionine-dependent methyltransferases"/>
    <property type="match status" value="1"/>
</dbReference>
<keyword evidence="5" id="KW-0808">Transferase</keyword>
<dbReference type="InterPro" id="IPR020806">
    <property type="entry name" value="PKS_PP-bd"/>
</dbReference>
<evidence type="ECO:0000256" key="9">
    <source>
        <dbReference type="PROSITE-ProRule" id="PRU01363"/>
    </source>
</evidence>
<dbReference type="Gene3D" id="3.40.50.720">
    <property type="entry name" value="NAD(P)-binding Rossmann-like Domain"/>
    <property type="match status" value="2"/>
</dbReference>
<dbReference type="Pfam" id="PF00550">
    <property type="entry name" value="PP-binding"/>
    <property type="match status" value="2"/>
</dbReference>
<dbReference type="InterPro" id="IPR029063">
    <property type="entry name" value="SAM-dependent_MTases_sf"/>
</dbReference>
<keyword evidence="3" id="KW-0436">Ligase</keyword>
<dbReference type="InterPro" id="IPR036291">
    <property type="entry name" value="NAD(P)-bd_dom_sf"/>
</dbReference>
<dbReference type="InterPro" id="IPR020807">
    <property type="entry name" value="PKS_DH"/>
</dbReference>
<evidence type="ECO:0000256" key="3">
    <source>
        <dbReference type="ARBA" id="ARBA00022598"/>
    </source>
</evidence>
<dbReference type="Proteomes" id="UP001392437">
    <property type="component" value="Unassembled WGS sequence"/>
</dbReference>
<dbReference type="PROSITE" id="PS52019">
    <property type="entry name" value="PKS_MFAS_DH"/>
    <property type="match status" value="1"/>
</dbReference>
<keyword evidence="6" id="KW-0677">Repeat</keyword>
<evidence type="ECO:0000256" key="8">
    <source>
        <dbReference type="ARBA" id="ARBA00023268"/>
    </source>
</evidence>
<dbReference type="InterPro" id="IPR009081">
    <property type="entry name" value="PP-bd_ACP"/>
</dbReference>
<feature type="active site" description="Proton acceptor; for dehydratase activity" evidence="9">
    <location>
        <position position="1009"/>
    </location>
</feature>
<dbReference type="InterPro" id="IPR049552">
    <property type="entry name" value="PKS_DH_N"/>
</dbReference>
<dbReference type="Pfam" id="PF02801">
    <property type="entry name" value="Ketoacyl-synt_C"/>
    <property type="match status" value="1"/>
</dbReference>
<dbReference type="SMART" id="SM00825">
    <property type="entry name" value="PKS_KS"/>
    <property type="match status" value="1"/>
</dbReference>
<feature type="domain" description="Carrier" evidence="11">
    <location>
        <begin position="2439"/>
        <end position="2515"/>
    </location>
</feature>
<dbReference type="InterPro" id="IPR042104">
    <property type="entry name" value="PKS_dehydratase_sf"/>
</dbReference>
<dbReference type="InterPro" id="IPR049551">
    <property type="entry name" value="PKS_DH_C"/>
</dbReference>
<dbReference type="InterPro" id="IPR014030">
    <property type="entry name" value="Ketoacyl_synth_N"/>
</dbReference>
<dbReference type="Pfam" id="PF08242">
    <property type="entry name" value="Methyltransf_12"/>
    <property type="match status" value="1"/>
</dbReference>
<gene>
    <name evidence="14" type="ORF">PG999_005010</name>
</gene>
<dbReference type="Gene3D" id="3.40.50.150">
    <property type="entry name" value="Vaccinia Virus protein VP39"/>
    <property type="match status" value="1"/>
</dbReference>
<sequence length="4055" mass="444341">MPYVNESIAVIGSGCRFPGGASTPSKLWDLLKDPRDVQRPIDRFRADNFYNQDGHYHGASNVLAAYLLSEDTKKFDTQFFNIPLSEAEAIDPQQRLLMETVFESLESAGMSIENLSGSNTAVYVGVMCDDFSQIVYGDSENVPTYAATGSARSILSNRISYFFNWHGPSMTIDTACSSSLIAVHQAVQVLRSGEAPVAIASGTNLIFGPTMFVAESNLNMLSPTGRSRMWDAGANGYARGEGVGSVVMKTLSAALRDGDHIEYIIRETGINQDGKTPGITMRESFHPDSMTTSSDMQARLIRDTYARAGLDLLKHTDRCQYFEAHGTGTPAGDPQEAGAIYKAFFSHKTENASSQAATDGAESDEQQDIMFVGSIKTIIGHTEGTAGIAGLMKAALAIQNKAIPPNMHFTKLNPALKPYYNNLKVPIHLRDWPETPEGVPRRASVNSFGFGGANAHAIIESYEPELLQSLQAAAVPLLDETQLSRQVDVRTQSAPHSFVFSAASAKSLAVQLKTYYTFLEDNPNYDLGTLFWTLFRRTAQNFRISFAANSVQSLKLEISKALEQAEDSKTPLGLRVSPKAPRSVLGVFTGQGAQWATMGRELIISSHFASSIIDDLEQSLRELPVGDAPDWSLREELMASKEKSRIAEGVISQPLCTAVQIMVVQLLHRAGISFKAVVGHSSGEIACAYVSGFISASDAIRIAYYRGKYTPLAKARAGAMIAMGTDMQDAIDLCSLPKLRKRAQLAASNSSASVTISGDADAIDLIDIVAKDEAKFARKLKVDTAYHSFHMEACSSPYIESLHQCGVRVMEPSEDAPAWYTSVEETNEKVTMSMASALKGQYWSDNMLRPVLFSQALTAAVTTEGAPGLVLEVGPHAALKGPATLTIEEAVGPAPYYGTLSRGQNDAIAILTTLGSIWSVLGASAIPNMRELQQAFSGDADFHVAKNLPIYAWDHDRVIWNEPRVSRVQRLRAEPKHELLGARQADEGEGERRWRNYLKPKEMPWLRGHQIQGQMVYPAAAYAVMALEAARTLAPLKSIQLMQLQKFSIHKAISFLDDNAQVETLFCLSNIEQSSPDSEGQTSVSATFVCYACMNKDAGEFTSMASGQVVMSVSEESAEEALPARPRWVNNFVNTDVGYFYECLSELGYGYQGMFQGVTDLQRTDGGSKGIITIPHDDEQDESMPNDWVIHPATLDVAFQAVFAAVGAPGDGRLWSLHVPTIVDSIAINPNAYEVSTSGGVATPLPFDAFVVDSDRQEGIAGDVDLYDEDGGRVIVQIQGLHVTPLTKATAADDRETFASITWDLASPDLVSTWTPMHQDENDLKIASFAERLSLCILRDLCDSMSDVDVERDASPHQKSILDWAQHVVERARAQDHPTCSKEWLADSWDVLEEHASRLALSHPAIRACLDLKKELTRHMSNEPLPREESSTRYLDSIPGYGVYVKHLVNLTTQLAFKHRNMRILEIGASKGDCTKEILQVLGQNFTSYTCTDADATNFDEIRSQISASQSDRVQFKALDLWQGQSPAEQDFVTGHYDLVIASNVLHTASDIEETMKQVRTLVRPGGYLAMLEPTSTASVAIGLSGCISPAWFSGIEEDRKYSPFVTHDTWDEVLRATGFSGLDTATPEELSSSVPYSVMCSMAVDNQMEIIRDPLACASQIVPDSNLLIIGGRSVHTRKLVRDVKKTLAPFFHNVMQAESILDVSEEMLETKPTTISLAEMDQLLFKPFTEEKFKAIVKICDSLQTMLWVTVGSRGENPYMNMMVAVGRCLVGEMPHLRLQFLNFDGADRPTSSVVAHHLLRLHLSSDLSGEPRKPNEPLYLIERELTIQNGILLLPRYLPVENINARLNSDKRLITHNLDPSRDSVAIEATSSSYQLRETNLLMDSSRSGNVEINVAKSLLHAIKFGHGGVSGALHLVLGSGPDDSKTYIALSETHQSLVSIPASRIVELDSAKVSSSRETEILSSVAIELLAATILAGASGIALAMTSVSSSDVAVCEGVKLVHPTSPDRVLARLITKDLAVFVNISAMTGENDTVGSRFENFLPAGCQFKTARDIFTSKGFCPKLSNQAEDDVEVALQTAVDAAVDLQTSVNMEAQIPAIMAASAVSSLSACRPNFMQAIDWRADASLPVVIRPKDESMRFRSDRTYFLVGLTGELGLQLTKWMVRHGAKYLALSSRSPKLDADWLELVQSEGAIVKPYAMDVTSRASVKAVHRRLSKEMPPVAGVMNGAMILLDGLFANKTHAEFETTLRPKVEGTVYLDEVFDSKDLDFFVVFSSLACVSGNMGQTAYAAANAFMCSLVAGRRMRGLAGSSINMPGIVGLGYLNRDTRKLDRLKNLGYVNISEWDFYQFLSEAISAGRPDSGMIPEITAGLKKLKIEGDLEDYPLWSKTPRFHWLRIPVSSSSEDAANGASKDGGSSVRSRLAEVSTEDELRTLLLGGLLGTLYNRLNMNPDEQGITPDTAIVQLGVDSLLAVDMRSWFTKELDLDMPVLKILGGATVYDLIEDAMGRLSRELVPKLAGSAGDAAAATDSDADQLEQDDLAADELDEVEVQGDESDPAACDDPEENQEPVMAPIDLPVFDDEKTLSETEEASAGVPSSKYPSSEAGDIDDADAQSEATQLTSPSEPSSDYIKVDDVVESPEDAEVENIVRDDNEKPTAKLFSQFQEQVGGNPQIEFVKKVKMSYGTSRFWFLIQYLRDPTTFNLLCHVIFTGDIRFEDADRCIKELGNRHEVFRTCFFADQDNMNEPTLGVMEESHLRLERRSANSKADVDAEGEELMKYEYKIEQGETIRMKMISLPDSTHHLLFGFHHIILDGFSFNLLLAELNPLYDGQQLEPVKTTFSDFSVRQRQQVTDGSLDKHFQFWKDVYTDFPEPLPLFSLARSSRRSLDLYDFHETSIVLDTRTHRQIKSQCRRYKITPFHFFLAVLRTFLGRHLGVDDLVIGVADANRVDSSLDETVGFMLNLLPLRFKDEPEASGKQNRFKDVAQKARDTVYEALAHSALPFDALLERLEVPRSGTHSPLFQAWMDYRPIKPGNRPTLFGSEANGTQTVGRNGYDLTLDITELDDSEPRISFRTQKYLYSDRANTLLFESYMKMVRAFAAKFETPVESVPLWNPRDIEAAKTLGRGPELQSQWPETVSHRIAEIALQNPTSEAVKDDMGTSITYETLQQRVQSISKTLSGAGVKEGSRVAVFQEPTADWICSLLAIWHAGATYIPLDYRVTESLSRLALIARSAKPSAILYHEATADKVAELESPAPAFNVSTISHDSNMKTTITKARAATAAAILFTSGSTGTPKGVVLPHRALKNTFEGLTTQYGIGAEKVLQQSAFTFDFSLDQIVCALANAGSIHVVSKANRSDPSAVATIVHAEGITYTRATPSEYASWVAHGEESLRQASSWKFAWAGGEVLPRSVVQTLGQLELPTLKLYNSYGPAESITCTKIEVPFEEEEEEEEEEDFDDLDSHNDQFDDFQEAPIPAGRPLPNYAVYIVDHNMELLPEGASGEIIIGGPSVGTGYMNDEKLSEAKFIGNAYISSDNKDTQVAANSRIVYRTGDMGRLRNDGSIEFIGRMAGDTMVKLRGMRFDLQEIENSILSASDGALQRVIVSLRGGKILAAHVQFNPDEEEGYTDEVAQKAFLRQLRFVLPLPLYMIPSVFVPLEEMPTNAHGKTDRNAIGQLALPASANKGRSGDALDETEGKLLEVWKDVVGTEANDVIEAIQITSDTSFFELGGNSLLLLKLQMLISMRFDAKLSLMDLFGAASLGAMAAKIKTAPKVELVDWNKETQLAMPDFEDILSPANDTMPTVRPSGEPLRVLVTGATGSIGQKLVAELAASDKVAEIHAVAVRSSTITHDETNKIGTTPKLKLYSGDLTSPHLGLSETDFHTLASTVDLIIHAGANRSLTDDYPTLRGANFASTKTIVQLAARRRIPIHFLSSGSVAVLEEAGSTPSPSGAEGYMASKWASERYLGHAALVLSIPVTVHRVVSGAEPGQKLENTYRELVEHVHTHSDQMKLAPTAGAEKKQDATGVVINYLKSLEHLAPEFLGSS</sequence>
<dbReference type="Gene3D" id="3.30.559.30">
    <property type="entry name" value="Nonribosomal peptide synthetase, condensation domain"/>
    <property type="match status" value="1"/>
</dbReference>
<dbReference type="PROSITE" id="PS00606">
    <property type="entry name" value="KS3_1"/>
    <property type="match status" value="1"/>
</dbReference>
<dbReference type="SMART" id="SM00823">
    <property type="entry name" value="PKS_PP"/>
    <property type="match status" value="2"/>
</dbReference>
<dbReference type="InterPro" id="IPR042099">
    <property type="entry name" value="ANL_N_sf"/>
</dbReference>
<feature type="compositionally biased region" description="Polar residues" evidence="10">
    <location>
        <begin position="2621"/>
        <end position="2633"/>
    </location>
</feature>
<dbReference type="Pfam" id="PF00501">
    <property type="entry name" value="AMP-binding"/>
    <property type="match status" value="1"/>
</dbReference>
<dbReference type="InterPro" id="IPR036736">
    <property type="entry name" value="ACP-like_sf"/>
</dbReference>
<dbReference type="CDD" id="cd00833">
    <property type="entry name" value="PKS"/>
    <property type="match status" value="1"/>
</dbReference>
<dbReference type="InterPro" id="IPR018201">
    <property type="entry name" value="Ketoacyl_synth_AS"/>
</dbReference>
<dbReference type="GO" id="GO:0004315">
    <property type="term" value="F:3-oxoacyl-[acyl-carrier-protein] synthase activity"/>
    <property type="evidence" value="ECO:0007669"/>
    <property type="project" value="InterPro"/>
</dbReference>
<dbReference type="PROSITE" id="PS50075">
    <property type="entry name" value="CARRIER"/>
    <property type="match status" value="2"/>
</dbReference>
<dbReference type="CDD" id="cd05930">
    <property type="entry name" value="A_NRPS"/>
    <property type="match status" value="1"/>
</dbReference>
<accession>A0AAW0R103</accession>
<dbReference type="GO" id="GO:0006633">
    <property type="term" value="P:fatty acid biosynthetic process"/>
    <property type="evidence" value="ECO:0007669"/>
    <property type="project" value="InterPro"/>
</dbReference>
<evidence type="ECO:0000259" key="13">
    <source>
        <dbReference type="PROSITE" id="PS52019"/>
    </source>
</evidence>
<dbReference type="SMART" id="SM00822">
    <property type="entry name" value="PKS_KR"/>
    <property type="match status" value="1"/>
</dbReference>
<evidence type="ECO:0000256" key="10">
    <source>
        <dbReference type="SAM" id="MobiDB-lite"/>
    </source>
</evidence>
<feature type="compositionally biased region" description="Acidic residues" evidence="10">
    <location>
        <begin position="2554"/>
        <end position="2573"/>
    </location>
</feature>
<dbReference type="SUPFAM" id="SSF52777">
    <property type="entry name" value="CoA-dependent acyltransferases"/>
    <property type="match status" value="2"/>
</dbReference>
<dbReference type="InterPro" id="IPR014031">
    <property type="entry name" value="Ketoacyl_synth_C"/>
</dbReference>
<dbReference type="Pfam" id="PF08659">
    <property type="entry name" value="KR"/>
    <property type="match status" value="1"/>
</dbReference>
<dbReference type="InterPro" id="IPR050091">
    <property type="entry name" value="PKS_NRPS_Biosynth_Enz"/>
</dbReference>
<dbReference type="CDD" id="cd19532">
    <property type="entry name" value="C_PKS-NRPS"/>
    <property type="match status" value="1"/>
</dbReference>
<dbReference type="Gene3D" id="3.40.50.12780">
    <property type="entry name" value="N-terminal domain of ligase-like"/>
    <property type="match status" value="1"/>
</dbReference>
<dbReference type="InterPro" id="IPR016036">
    <property type="entry name" value="Malonyl_transacylase_ACP-bd"/>
</dbReference>
<dbReference type="InterPro" id="IPR006162">
    <property type="entry name" value="Ppantetheine_attach_site"/>
</dbReference>
<name>A0AAW0R103_9PEZI</name>
<dbReference type="GO" id="GO:0031177">
    <property type="term" value="F:phosphopantetheine binding"/>
    <property type="evidence" value="ECO:0007669"/>
    <property type="project" value="InterPro"/>
</dbReference>
<dbReference type="GO" id="GO:0016874">
    <property type="term" value="F:ligase activity"/>
    <property type="evidence" value="ECO:0007669"/>
    <property type="project" value="UniProtKB-KW"/>
</dbReference>
<dbReference type="PANTHER" id="PTHR43775">
    <property type="entry name" value="FATTY ACID SYNTHASE"/>
    <property type="match status" value="1"/>
</dbReference>
<dbReference type="Gene3D" id="1.10.1200.10">
    <property type="entry name" value="ACP-like"/>
    <property type="match status" value="2"/>
</dbReference>
<dbReference type="GO" id="GO:0016491">
    <property type="term" value="F:oxidoreductase activity"/>
    <property type="evidence" value="ECO:0007669"/>
    <property type="project" value="UniProtKB-KW"/>
</dbReference>
<evidence type="ECO:0000256" key="6">
    <source>
        <dbReference type="ARBA" id="ARBA00022737"/>
    </source>
</evidence>
<evidence type="ECO:0000259" key="12">
    <source>
        <dbReference type="PROSITE" id="PS52004"/>
    </source>
</evidence>
<dbReference type="SUPFAM" id="SSF53901">
    <property type="entry name" value="Thiolase-like"/>
    <property type="match status" value="1"/>
</dbReference>
<feature type="region of interest" description="N-terminal hotdog fold" evidence="9">
    <location>
        <begin position="977"/>
        <end position="1116"/>
    </location>
</feature>
<keyword evidence="7" id="KW-0560">Oxidoreductase</keyword>
<dbReference type="CDD" id="cd02440">
    <property type="entry name" value="AdoMet_MTases"/>
    <property type="match status" value="1"/>
</dbReference>
<dbReference type="Gene3D" id="3.30.300.30">
    <property type="match status" value="1"/>
</dbReference>
<dbReference type="InterPro" id="IPR057326">
    <property type="entry name" value="KR_dom"/>
</dbReference>
<feature type="domain" description="PKS/mFAS DH" evidence="13">
    <location>
        <begin position="977"/>
        <end position="1292"/>
    </location>
</feature>
<dbReference type="InterPro" id="IPR014043">
    <property type="entry name" value="Acyl_transferase_dom"/>
</dbReference>
<evidence type="ECO:0000313" key="14">
    <source>
        <dbReference type="EMBL" id="KAK8120890.1"/>
    </source>
</evidence>
<dbReference type="PANTHER" id="PTHR43775:SF20">
    <property type="entry name" value="HYBRID PKS-NRPS SYNTHETASE APDA"/>
    <property type="match status" value="1"/>
</dbReference>
<dbReference type="GO" id="GO:0009403">
    <property type="term" value="P:toxin biosynthetic process"/>
    <property type="evidence" value="ECO:0007669"/>
    <property type="project" value="UniProtKB-ARBA"/>
</dbReference>
<dbReference type="InterPro" id="IPR016039">
    <property type="entry name" value="Thiolase-like"/>
</dbReference>
<dbReference type="InterPro" id="IPR000873">
    <property type="entry name" value="AMP-dep_synth/lig_dom"/>
</dbReference>
<reference evidence="14 15" key="1">
    <citation type="submission" date="2023-01" db="EMBL/GenBank/DDBJ databases">
        <title>Analysis of 21 Apiospora genomes using comparative genomics revels a genus with tremendous synthesis potential of carbohydrate active enzymes and secondary metabolites.</title>
        <authorList>
            <person name="Sorensen T."/>
        </authorList>
    </citation>
    <scope>NUCLEOTIDE SEQUENCE [LARGE SCALE GENOMIC DNA]</scope>
    <source>
        <strain evidence="14 15">CBS 117206</strain>
    </source>
</reference>
<dbReference type="InterPro" id="IPR013217">
    <property type="entry name" value="Methyltransf_12"/>
</dbReference>
<organism evidence="14 15">
    <name type="scientific">Apiospora kogelbergensis</name>
    <dbReference type="NCBI Taxonomy" id="1337665"/>
    <lineage>
        <taxon>Eukaryota</taxon>
        <taxon>Fungi</taxon>
        <taxon>Dikarya</taxon>
        <taxon>Ascomycota</taxon>
        <taxon>Pezizomycotina</taxon>
        <taxon>Sordariomycetes</taxon>
        <taxon>Xylariomycetidae</taxon>
        <taxon>Amphisphaeriales</taxon>
        <taxon>Apiosporaceae</taxon>
        <taxon>Apiospora</taxon>
    </lineage>
</organism>
<dbReference type="Pfam" id="PF00668">
    <property type="entry name" value="Condensation"/>
    <property type="match status" value="1"/>
</dbReference>
<dbReference type="InterPro" id="IPR001227">
    <property type="entry name" value="Ac_transferase_dom_sf"/>
</dbReference>
<dbReference type="Pfam" id="PF21089">
    <property type="entry name" value="PKS_DH_N"/>
    <property type="match status" value="1"/>
</dbReference>
<evidence type="ECO:0000259" key="11">
    <source>
        <dbReference type="PROSITE" id="PS50075"/>
    </source>
</evidence>
<dbReference type="InterPro" id="IPR013120">
    <property type="entry name" value="FAR_NAD-bd"/>
</dbReference>